<dbReference type="Gene3D" id="3.40.50.300">
    <property type="entry name" value="P-loop containing nucleotide triphosphate hydrolases"/>
    <property type="match status" value="2"/>
</dbReference>
<dbReference type="Pfam" id="PF06071">
    <property type="entry name" value="YchF-GTPase_C"/>
    <property type="match status" value="1"/>
</dbReference>
<dbReference type="EMBL" id="CAKKNE010000005">
    <property type="protein sequence ID" value="CAH0376325.1"/>
    <property type="molecule type" value="Genomic_DNA"/>
</dbReference>
<sequence>MVMNQGAFRDMLSSVRGEERAKALDVDLPPQFGRAHGSNLRVALVGRPNAGCSTLFNAFCGRRVAASGFPGETRRANVGRTPHATEAYEALRACYAPRAERPVTFSVVDAPSRNALDVKNDGNDDPALLEGLWAGASTADVVVVVVRDFRTGDVTHTSETIDAARDLRWIGEVAKRRDIVILEKRIKELEKLRAGNWLRGEKEALQYAVKLLVSGPDPPKQESDDGLSSSDEDKPPPYDPDDPKWRPRLTLRSERWSDDEVKWLASLDLLTTKPWVVLVNGDQRHYLMGYQDPRVLSSVSKVGAELGVASILPGCAIFERKLQDLREAPTLEPTEEHFETISPYDEYVRANPDHRSSRNAILDACRDALQLICVYACCDDEVRGICCRDGDTVKEYCLGLHEVVGRNFDVAEVCDAAKFKQLKSEEAVRRAGNVRRVGAEMILEHEQVVFVAFDLPQDAGRMAVAWSCDPRAKTGRKVSENFRYELEYEAQFAEAPKEEVDVAAIRAEDFLEDEGSFDSGASDTA</sequence>
<dbReference type="Gene3D" id="1.10.150.300">
    <property type="entry name" value="TGS-like domain"/>
    <property type="match status" value="2"/>
</dbReference>
<feature type="domain" description="G" evidence="2">
    <location>
        <begin position="41"/>
        <end position="161"/>
    </location>
</feature>
<dbReference type="InterPro" id="IPR013029">
    <property type="entry name" value="YchF_C"/>
</dbReference>
<dbReference type="InterPro" id="IPR012675">
    <property type="entry name" value="Beta-grasp_dom_sf"/>
</dbReference>
<dbReference type="OrthoDB" id="8954335at2759"/>
<gene>
    <name evidence="4" type="ORF">PECAL_5P08990</name>
</gene>
<keyword evidence="5" id="KW-1185">Reference proteome</keyword>
<dbReference type="InterPro" id="IPR027417">
    <property type="entry name" value="P-loop_NTPase"/>
</dbReference>
<dbReference type="InterPro" id="IPR006073">
    <property type="entry name" value="GTP-bd"/>
</dbReference>
<dbReference type="SUPFAM" id="SSF81271">
    <property type="entry name" value="TGS-like"/>
    <property type="match status" value="1"/>
</dbReference>
<dbReference type="GO" id="GO:0005737">
    <property type="term" value="C:cytoplasm"/>
    <property type="evidence" value="ECO:0007669"/>
    <property type="project" value="TreeGrafter"/>
</dbReference>
<evidence type="ECO:0000259" key="3">
    <source>
        <dbReference type="Pfam" id="PF06071"/>
    </source>
</evidence>
<dbReference type="InterPro" id="IPR023192">
    <property type="entry name" value="TGS-like_dom_sf"/>
</dbReference>
<feature type="compositionally biased region" description="Basic and acidic residues" evidence="1">
    <location>
        <begin position="231"/>
        <end position="246"/>
    </location>
</feature>
<dbReference type="PANTHER" id="PTHR23305:SF11">
    <property type="entry name" value="OBG-LIKE ATPASE 1"/>
    <property type="match status" value="1"/>
</dbReference>
<reference evidence="4" key="1">
    <citation type="submission" date="2021-11" db="EMBL/GenBank/DDBJ databases">
        <authorList>
            <consortium name="Genoscope - CEA"/>
            <person name="William W."/>
        </authorList>
    </citation>
    <scope>NUCLEOTIDE SEQUENCE</scope>
</reference>
<feature type="domain" description="YchF C-terminal" evidence="3">
    <location>
        <begin position="371"/>
        <end position="453"/>
    </location>
</feature>
<comment type="caution">
    <text evidence="4">The sequence shown here is derived from an EMBL/GenBank/DDBJ whole genome shotgun (WGS) entry which is preliminary data.</text>
</comment>
<feature type="region of interest" description="Disordered" evidence="1">
    <location>
        <begin position="214"/>
        <end position="246"/>
    </location>
</feature>
<dbReference type="SUPFAM" id="SSF52540">
    <property type="entry name" value="P-loop containing nucleoside triphosphate hydrolases"/>
    <property type="match status" value="1"/>
</dbReference>
<organism evidence="4 5">
    <name type="scientific">Pelagomonas calceolata</name>
    <dbReference type="NCBI Taxonomy" id="35677"/>
    <lineage>
        <taxon>Eukaryota</taxon>
        <taxon>Sar</taxon>
        <taxon>Stramenopiles</taxon>
        <taxon>Ochrophyta</taxon>
        <taxon>Pelagophyceae</taxon>
        <taxon>Pelagomonadales</taxon>
        <taxon>Pelagomonadaceae</taxon>
        <taxon>Pelagomonas</taxon>
    </lineage>
</organism>
<name>A0A8J2SSX1_9STRA</name>
<dbReference type="Pfam" id="PF01926">
    <property type="entry name" value="MMR_HSR1"/>
    <property type="match status" value="1"/>
</dbReference>
<protein>
    <recommendedName>
        <fullName evidence="6">G domain-containing protein</fullName>
    </recommendedName>
</protein>
<dbReference type="InterPro" id="IPR012676">
    <property type="entry name" value="TGS-like"/>
</dbReference>
<dbReference type="Proteomes" id="UP000789595">
    <property type="component" value="Unassembled WGS sequence"/>
</dbReference>
<dbReference type="AlphaFoldDB" id="A0A8J2SSX1"/>
<dbReference type="GO" id="GO:0005525">
    <property type="term" value="F:GTP binding"/>
    <property type="evidence" value="ECO:0007669"/>
    <property type="project" value="InterPro"/>
</dbReference>
<evidence type="ECO:0008006" key="6">
    <source>
        <dbReference type="Google" id="ProtNLM"/>
    </source>
</evidence>
<proteinExistence type="predicted"/>
<dbReference type="Gene3D" id="3.10.20.30">
    <property type="match status" value="2"/>
</dbReference>
<evidence type="ECO:0000313" key="4">
    <source>
        <dbReference type="EMBL" id="CAH0376325.1"/>
    </source>
</evidence>
<dbReference type="PANTHER" id="PTHR23305">
    <property type="entry name" value="OBG GTPASE FAMILY"/>
    <property type="match status" value="1"/>
</dbReference>
<accession>A0A8J2SSX1</accession>
<evidence type="ECO:0000313" key="5">
    <source>
        <dbReference type="Proteomes" id="UP000789595"/>
    </source>
</evidence>
<evidence type="ECO:0000259" key="2">
    <source>
        <dbReference type="Pfam" id="PF01926"/>
    </source>
</evidence>
<evidence type="ECO:0000256" key="1">
    <source>
        <dbReference type="SAM" id="MobiDB-lite"/>
    </source>
</evidence>
<dbReference type="GO" id="GO:0016887">
    <property type="term" value="F:ATP hydrolysis activity"/>
    <property type="evidence" value="ECO:0007669"/>
    <property type="project" value="TreeGrafter"/>
</dbReference>